<evidence type="ECO:0000313" key="2">
    <source>
        <dbReference type="EMBL" id="MBD2499869.1"/>
    </source>
</evidence>
<sequence length="88" mass="9652">MSIKIPAKFGSKLPPEDSGSGGVNFANLLQKRKLEKEQIKPVLGDLFALYHHYCAIFISGKCVGSGYGIYSDNRDSDYDEIGKILANL</sequence>
<evidence type="ECO:0000256" key="1">
    <source>
        <dbReference type="SAM" id="MobiDB-lite"/>
    </source>
</evidence>
<protein>
    <submittedName>
        <fullName evidence="2">Uncharacterized protein</fullName>
    </submittedName>
</protein>
<dbReference type="Proteomes" id="UP000661112">
    <property type="component" value="Unassembled WGS sequence"/>
</dbReference>
<proteinExistence type="predicted"/>
<gene>
    <name evidence="2" type="ORF">H6G83_04415</name>
</gene>
<feature type="region of interest" description="Disordered" evidence="1">
    <location>
        <begin position="1"/>
        <end position="20"/>
    </location>
</feature>
<evidence type="ECO:0000313" key="3">
    <source>
        <dbReference type="Proteomes" id="UP000661112"/>
    </source>
</evidence>
<name>A0ABR8CY60_9NOST</name>
<reference evidence="2 3" key="1">
    <citation type="journal article" date="2020" name="ISME J.">
        <title>Comparative genomics reveals insights into cyanobacterial evolution and habitat adaptation.</title>
        <authorList>
            <person name="Chen M.Y."/>
            <person name="Teng W.K."/>
            <person name="Zhao L."/>
            <person name="Hu C.X."/>
            <person name="Zhou Y.K."/>
            <person name="Han B.P."/>
            <person name="Song L.R."/>
            <person name="Shu W.S."/>
        </authorList>
    </citation>
    <scope>NUCLEOTIDE SEQUENCE [LARGE SCALE GENOMIC DNA]</scope>
    <source>
        <strain evidence="2 3">FACHB-119</strain>
    </source>
</reference>
<comment type="caution">
    <text evidence="2">The sequence shown here is derived from an EMBL/GenBank/DDBJ whole genome shotgun (WGS) entry which is preliminary data.</text>
</comment>
<organism evidence="2 3">
    <name type="scientific">Anabaena azotica FACHB-119</name>
    <dbReference type="NCBI Taxonomy" id="947527"/>
    <lineage>
        <taxon>Bacteria</taxon>
        <taxon>Bacillati</taxon>
        <taxon>Cyanobacteriota</taxon>
        <taxon>Cyanophyceae</taxon>
        <taxon>Nostocales</taxon>
        <taxon>Nostocaceae</taxon>
        <taxon>Anabaena</taxon>
        <taxon>Anabaena azotica</taxon>
    </lineage>
</organism>
<dbReference type="EMBL" id="JACJSG010000004">
    <property type="protein sequence ID" value="MBD2499869.1"/>
    <property type="molecule type" value="Genomic_DNA"/>
</dbReference>
<dbReference type="RefSeq" id="WP_190467534.1">
    <property type="nucleotide sequence ID" value="NZ_JACJSG010000004.1"/>
</dbReference>
<accession>A0ABR8CY60</accession>
<keyword evidence="3" id="KW-1185">Reference proteome</keyword>